<dbReference type="GO" id="GO:0005880">
    <property type="term" value="C:nuclear microtubule"/>
    <property type="evidence" value="ECO:0007669"/>
    <property type="project" value="TreeGrafter"/>
</dbReference>
<keyword evidence="3" id="KW-1185">Reference proteome</keyword>
<dbReference type="GO" id="GO:0030295">
    <property type="term" value="F:protein kinase activator activity"/>
    <property type="evidence" value="ECO:0007669"/>
    <property type="project" value="TreeGrafter"/>
</dbReference>
<organism evidence="2 3">
    <name type="scientific">Perilla frutescens var. hirtella</name>
    <name type="common">Perilla citriodora</name>
    <name type="synonym">Perilla setoyensis</name>
    <dbReference type="NCBI Taxonomy" id="608512"/>
    <lineage>
        <taxon>Eukaryota</taxon>
        <taxon>Viridiplantae</taxon>
        <taxon>Streptophyta</taxon>
        <taxon>Embryophyta</taxon>
        <taxon>Tracheophyta</taxon>
        <taxon>Spermatophyta</taxon>
        <taxon>Magnoliopsida</taxon>
        <taxon>eudicotyledons</taxon>
        <taxon>Gunneridae</taxon>
        <taxon>Pentapetalae</taxon>
        <taxon>asterids</taxon>
        <taxon>lamiids</taxon>
        <taxon>Lamiales</taxon>
        <taxon>Lamiaceae</taxon>
        <taxon>Nepetoideae</taxon>
        <taxon>Elsholtzieae</taxon>
        <taxon>Perilla</taxon>
    </lineage>
</organism>
<dbReference type="GO" id="GO:0090307">
    <property type="term" value="P:mitotic spindle assembly"/>
    <property type="evidence" value="ECO:0007669"/>
    <property type="project" value="TreeGrafter"/>
</dbReference>
<gene>
    <name evidence="2" type="ORF">C2S53_013128</name>
</gene>
<dbReference type="EMBL" id="SDAM02000124">
    <property type="protein sequence ID" value="KAH6828406.1"/>
    <property type="molecule type" value="Genomic_DNA"/>
</dbReference>
<feature type="compositionally biased region" description="Basic and acidic residues" evidence="1">
    <location>
        <begin position="111"/>
        <end position="127"/>
    </location>
</feature>
<dbReference type="AlphaFoldDB" id="A0AAD4J730"/>
<dbReference type="GO" id="GO:0060236">
    <property type="term" value="P:regulation of mitotic spindle organization"/>
    <property type="evidence" value="ECO:0007669"/>
    <property type="project" value="InterPro"/>
</dbReference>
<protein>
    <recommendedName>
        <fullName evidence="4">TPX2 central domain-containing protein</fullName>
    </recommendedName>
</protein>
<dbReference type="Proteomes" id="UP001190926">
    <property type="component" value="Unassembled WGS sequence"/>
</dbReference>
<dbReference type="GO" id="GO:0008017">
    <property type="term" value="F:microtubule binding"/>
    <property type="evidence" value="ECO:0007669"/>
    <property type="project" value="TreeGrafter"/>
</dbReference>
<feature type="region of interest" description="Disordered" evidence="1">
    <location>
        <begin position="207"/>
        <end position="310"/>
    </location>
</feature>
<feature type="compositionally biased region" description="Polar residues" evidence="1">
    <location>
        <begin position="221"/>
        <end position="242"/>
    </location>
</feature>
<evidence type="ECO:0000256" key="1">
    <source>
        <dbReference type="SAM" id="MobiDB-lite"/>
    </source>
</evidence>
<feature type="region of interest" description="Disordered" evidence="1">
    <location>
        <begin position="65"/>
        <end position="136"/>
    </location>
</feature>
<name>A0AAD4J730_PERFH</name>
<feature type="compositionally biased region" description="Low complexity" evidence="1">
    <location>
        <begin position="288"/>
        <end position="297"/>
    </location>
</feature>
<proteinExistence type="predicted"/>
<evidence type="ECO:0000313" key="2">
    <source>
        <dbReference type="EMBL" id="KAH6828406.1"/>
    </source>
</evidence>
<evidence type="ECO:0008006" key="4">
    <source>
        <dbReference type="Google" id="ProtNLM"/>
    </source>
</evidence>
<dbReference type="GO" id="GO:0005819">
    <property type="term" value="C:spindle"/>
    <property type="evidence" value="ECO:0007669"/>
    <property type="project" value="InterPro"/>
</dbReference>
<feature type="region of interest" description="Disordered" evidence="1">
    <location>
        <begin position="319"/>
        <end position="338"/>
    </location>
</feature>
<sequence length="396" mass="44182">MEDFVEDCYDEIDEEYEFDASQFFDFTTPELDSQIEEVERWFQFSGDYPHSPFIVKLDLDKILPAEASPRSSKSSKIRRSTKSMSSSSDTDSKHGLVLPSKKNAQGKGHLIPKDSAKPNKTKPDHKLPQPKSSNFMEPTASHLAKQNNVHHNKQNSSHLCTRFQRTQTNLDRKTSSIISTGSDNLATKRQKIESGFLKKVTIPREPELETLLRSQRRRSKNSTASSESETPKQKNSFKAHNPSNRKEFNFKTTERANHHSSAKENRSSTGESLLESPLTEEFNKDSSRSTSGSRGSSHQAEIWRPNQHCGGRVRVHEANMTSSQNPRSPSTTTASHFLQSSPLPSIPTVVSFVQSLSFCLIVSSPPPLLLSPSCFRFVGVGSATIIEVVWCTIGGG</sequence>
<reference evidence="2 3" key="1">
    <citation type="journal article" date="2021" name="Nat. Commun.">
        <title>Incipient diploidization of the medicinal plant Perilla within 10,000 years.</title>
        <authorList>
            <person name="Zhang Y."/>
            <person name="Shen Q."/>
            <person name="Leng L."/>
            <person name="Zhang D."/>
            <person name="Chen S."/>
            <person name="Shi Y."/>
            <person name="Ning Z."/>
            <person name="Chen S."/>
        </authorList>
    </citation>
    <scope>NUCLEOTIDE SEQUENCE [LARGE SCALE GENOMIC DNA]</scope>
    <source>
        <strain evidence="3">cv. PC099</strain>
    </source>
</reference>
<comment type="caution">
    <text evidence="2">The sequence shown here is derived from an EMBL/GenBank/DDBJ whole genome shotgun (WGS) entry which is preliminary data.</text>
</comment>
<dbReference type="InterPro" id="IPR009675">
    <property type="entry name" value="TPX2_fam"/>
</dbReference>
<accession>A0AAD4J730</accession>
<dbReference type="PANTHER" id="PTHR14326">
    <property type="entry name" value="TARGETING PROTEIN FOR XKLP2"/>
    <property type="match status" value="1"/>
</dbReference>
<feature type="compositionally biased region" description="Basic and acidic residues" evidence="1">
    <location>
        <begin position="244"/>
        <end position="266"/>
    </location>
</feature>
<dbReference type="PANTHER" id="PTHR14326:SF55">
    <property type="entry name" value="CELL CYCLE REGULATED MICROTUBULE ASSOCIATED PROTEIN"/>
    <property type="match status" value="1"/>
</dbReference>
<evidence type="ECO:0000313" key="3">
    <source>
        <dbReference type="Proteomes" id="UP001190926"/>
    </source>
</evidence>